<dbReference type="Proteomes" id="UP000291144">
    <property type="component" value="Unassembled WGS sequence"/>
</dbReference>
<dbReference type="Gene3D" id="2.60.200.20">
    <property type="match status" value="1"/>
</dbReference>
<sequence>MSTVNCPSGHPSTSTDYCDVCGLPIGTAATPAGASVPAPAVAAPSPAPAVAAQTCPNCSEPAATDALFCESCGYDFTTGTMPRAASSLDLSAPGAPVPPMPPGPPAEVAEWVVERWVDPDWYAVQQSDDPCPSPGLPVVIPLNDKSVLVGRPSRSRGITPEVDCGDDTGVSRRQAQLTTDGQRWWVEDLQSSNGTYVGPASGPLPEDPISPGQRRELNPDDRVYVGAWTRLVVRKSTPEERAGQA</sequence>
<dbReference type="SUPFAM" id="SSF49879">
    <property type="entry name" value="SMAD/FHA domain"/>
    <property type="match status" value="1"/>
</dbReference>
<keyword evidence="5" id="KW-1185">Reference proteome</keyword>
<dbReference type="EMBL" id="SJKB01000008">
    <property type="protein sequence ID" value="TCC58629.1"/>
    <property type="molecule type" value="Genomic_DNA"/>
</dbReference>
<comment type="caution">
    <text evidence="4">The sequence shown here is derived from an EMBL/GenBank/DDBJ whole genome shotgun (WGS) entry which is preliminary data.</text>
</comment>
<dbReference type="PROSITE" id="PS50006">
    <property type="entry name" value="FHA_DOMAIN"/>
    <property type="match status" value="1"/>
</dbReference>
<accession>A0A4R0KF79</accession>
<evidence type="ECO:0000256" key="1">
    <source>
        <dbReference type="ARBA" id="ARBA00022553"/>
    </source>
</evidence>
<dbReference type="OrthoDB" id="5111283at2"/>
<dbReference type="RefSeq" id="WP_131360751.1">
    <property type="nucleotide sequence ID" value="NZ_SJKB01000008.1"/>
</dbReference>
<dbReference type="Pfam" id="PF00498">
    <property type="entry name" value="FHA"/>
    <property type="match status" value="1"/>
</dbReference>
<dbReference type="InterPro" id="IPR008984">
    <property type="entry name" value="SMAD_FHA_dom_sf"/>
</dbReference>
<proteinExistence type="predicted"/>
<evidence type="ECO:0000313" key="5">
    <source>
        <dbReference type="Proteomes" id="UP000291144"/>
    </source>
</evidence>
<gene>
    <name evidence="4" type="ORF">E0H73_25230</name>
</gene>
<evidence type="ECO:0000313" key="4">
    <source>
        <dbReference type="EMBL" id="TCC58629.1"/>
    </source>
</evidence>
<reference evidence="4 5" key="1">
    <citation type="submission" date="2019-02" db="EMBL/GenBank/DDBJ databases">
        <title>Kribbella capetownensis sp. nov. and Kribbella speibonae sp. nov., isolated from soil.</title>
        <authorList>
            <person name="Curtis S.M."/>
            <person name="Norton I."/>
            <person name="Everest G.J."/>
            <person name="Meyers P.R."/>
        </authorList>
    </citation>
    <scope>NUCLEOTIDE SEQUENCE [LARGE SCALE GENOMIC DNA]</scope>
    <source>
        <strain evidence="4 5">NRRL B-24813</strain>
    </source>
</reference>
<dbReference type="InterPro" id="IPR000253">
    <property type="entry name" value="FHA_dom"/>
</dbReference>
<feature type="region of interest" description="Disordered" evidence="2">
    <location>
        <begin position="194"/>
        <end position="221"/>
    </location>
</feature>
<dbReference type="SMART" id="SM00240">
    <property type="entry name" value="FHA"/>
    <property type="match status" value="1"/>
</dbReference>
<protein>
    <submittedName>
        <fullName evidence="4">FHA domain-containing protein</fullName>
    </submittedName>
</protein>
<organism evidence="4 5">
    <name type="scientific">Kribbella pittospori</name>
    <dbReference type="NCBI Taxonomy" id="722689"/>
    <lineage>
        <taxon>Bacteria</taxon>
        <taxon>Bacillati</taxon>
        <taxon>Actinomycetota</taxon>
        <taxon>Actinomycetes</taxon>
        <taxon>Propionibacteriales</taxon>
        <taxon>Kribbellaceae</taxon>
        <taxon>Kribbella</taxon>
    </lineage>
</organism>
<name>A0A4R0KF79_9ACTN</name>
<dbReference type="AlphaFoldDB" id="A0A4R0KF79"/>
<evidence type="ECO:0000256" key="2">
    <source>
        <dbReference type="SAM" id="MobiDB-lite"/>
    </source>
</evidence>
<evidence type="ECO:0000259" key="3">
    <source>
        <dbReference type="PROSITE" id="PS50006"/>
    </source>
</evidence>
<feature type="domain" description="FHA" evidence="3">
    <location>
        <begin position="147"/>
        <end position="197"/>
    </location>
</feature>
<dbReference type="CDD" id="cd00060">
    <property type="entry name" value="FHA"/>
    <property type="match status" value="1"/>
</dbReference>
<keyword evidence="1" id="KW-0597">Phosphoprotein</keyword>